<dbReference type="GO" id="GO:0004862">
    <property type="term" value="F:cAMP-dependent protein kinase inhibitor activity"/>
    <property type="evidence" value="ECO:0007669"/>
    <property type="project" value="TreeGrafter"/>
</dbReference>
<dbReference type="EMBL" id="CP000267">
    <property type="protein sequence ID" value="ABD70736.1"/>
    <property type="molecule type" value="Genomic_DNA"/>
</dbReference>
<dbReference type="eggNOG" id="COG0664">
    <property type="taxonomic scope" value="Bacteria"/>
</dbReference>
<dbReference type="PROSITE" id="PS00889">
    <property type="entry name" value="CNMP_BINDING_2"/>
    <property type="match status" value="1"/>
</dbReference>
<sequence length="179" mass="19951">MKVDPAIVQMSAENVRAEVIVRQPALKLDPAIIQKIKQQVPIFKGMTPDCLMRTLAMAEYFSVKAGEVVFNEEDIGESFFVLIAGEVRVEKLRNGQVVELTRLSAGQCVGEMALVSKQLRSATVRAIRDTVTMRFYRELIDTNPESAHIIYRNIASILASRLDDSSVMLADLARRQTAP</sequence>
<dbReference type="GO" id="GO:0034236">
    <property type="term" value="F:protein kinase A catalytic subunit binding"/>
    <property type="evidence" value="ECO:0007669"/>
    <property type="project" value="TreeGrafter"/>
</dbReference>
<dbReference type="InterPro" id="IPR000595">
    <property type="entry name" value="cNMP-bd_dom"/>
</dbReference>
<evidence type="ECO:0000313" key="2">
    <source>
        <dbReference type="EMBL" id="ABD70736.1"/>
    </source>
</evidence>
<dbReference type="SMART" id="SM00100">
    <property type="entry name" value="cNMP"/>
    <property type="match status" value="1"/>
</dbReference>
<organism evidence="2 3">
    <name type="scientific">Albidiferax ferrireducens (strain ATCC BAA-621 / DSM 15236 / T118)</name>
    <name type="common">Rhodoferax ferrireducens</name>
    <dbReference type="NCBI Taxonomy" id="338969"/>
    <lineage>
        <taxon>Bacteria</taxon>
        <taxon>Pseudomonadati</taxon>
        <taxon>Pseudomonadota</taxon>
        <taxon>Betaproteobacteria</taxon>
        <taxon>Burkholderiales</taxon>
        <taxon>Comamonadaceae</taxon>
        <taxon>Rhodoferax</taxon>
    </lineage>
</organism>
<name>Q21U17_ALBFT</name>
<dbReference type="InterPro" id="IPR014710">
    <property type="entry name" value="RmlC-like_jellyroll"/>
</dbReference>
<dbReference type="STRING" id="338969.Rfer_3025"/>
<dbReference type="PANTHER" id="PTHR11635">
    <property type="entry name" value="CAMP-DEPENDENT PROTEIN KINASE REGULATORY CHAIN"/>
    <property type="match status" value="1"/>
</dbReference>
<evidence type="ECO:0000313" key="3">
    <source>
        <dbReference type="Proteomes" id="UP000008332"/>
    </source>
</evidence>
<dbReference type="KEGG" id="rfr:Rfer_3025"/>
<reference evidence="3" key="1">
    <citation type="submission" date="2006-02" db="EMBL/GenBank/DDBJ databases">
        <title>Complete sequence of chromosome of Rhodoferax ferrireducens DSM 15236.</title>
        <authorList>
            <person name="Copeland A."/>
            <person name="Lucas S."/>
            <person name="Lapidus A."/>
            <person name="Barry K."/>
            <person name="Detter J.C."/>
            <person name="Glavina del Rio T."/>
            <person name="Hammon N."/>
            <person name="Israni S."/>
            <person name="Pitluck S."/>
            <person name="Brettin T."/>
            <person name="Bruce D."/>
            <person name="Han C."/>
            <person name="Tapia R."/>
            <person name="Gilna P."/>
            <person name="Kiss H."/>
            <person name="Schmutz J."/>
            <person name="Larimer F."/>
            <person name="Land M."/>
            <person name="Kyrpides N."/>
            <person name="Ivanova N."/>
            <person name="Richardson P."/>
        </authorList>
    </citation>
    <scope>NUCLEOTIDE SEQUENCE [LARGE SCALE GENOMIC DNA]</scope>
    <source>
        <strain evidence="3">ATCC BAA-621 / DSM 15236 / T118</strain>
    </source>
</reference>
<dbReference type="Pfam" id="PF00027">
    <property type="entry name" value="cNMP_binding"/>
    <property type="match status" value="1"/>
</dbReference>
<dbReference type="GO" id="GO:0030552">
    <property type="term" value="F:cAMP binding"/>
    <property type="evidence" value="ECO:0007669"/>
    <property type="project" value="TreeGrafter"/>
</dbReference>
<dbReference type="Gene3D" id="2.60.120.10">
    <property type="entry name" value="Jelly Rolls"/>
    <property type="match status" value="1"/>
</dbReference>
<dbReference type="InterPro" id="IPR018488">
    <property type="entry name" value="cNMP-bd_CS"/>
</dbReference>
<gene>
    <name evidence="2" type="ordered locus">Rfer_3025</name>
</gene>
<dbReference type="AlphaFoldDB" id="Q21U17"/>
<dbReference type="GO" id="GO:0005829">
    <property type="term" value="C:cytosol"/>
    <property type="evidence" value="ECO:0007669"/>
    <property type="project" value="TreeGrafter"/>
</dbReference>
<dbReference type="HOGENOM" id="CLU_075053_16_0_4"/>
<accession>Q21U17</accession>
<keyword evidence="3" id="KW-1185">Reference proteome</keyword>
<feature type="domain" description="Cyclic nucleotide-binding" evidence="1">
    <location>
        <begin position="42"/>
        <end position="138"/>
    </location>
</feature>
<proteinExistence type="predicted"/>
<dbReference type="PANTHER" id="PTHR11635:SF152">
    <property type="entry name" value="CAMP-DEPENDENT PROTEIN KINASE TYPE I REGULATORY SUBUNIT-RELATED"/>
    <property type="match status" value="1"/>
</dbReference>
<dbReference type="SUPFAM" id="SSF51206">
    <property type="entry name" value="cAMP-binding domain-like"/>
    <property type="match status" value="1"/>
</dbReference>
<dbReference type="CDD" id="cd00038">
    <property type="entry name" value="CAP_ED"/>
    <property type="match status" value="1"/>
</dbReference>
<dbReference type="InterPro" id="IPR018490">
    <property type="entry name" value="cNMP-bd_dom_sf"/>
</dbReference>
<dbReference type="InterPro" id="IPR050503">
    <property type="entry name" value="cAMP-dep_PK_reg_su-like"/>
</dbReference>
<dbReference type="GO" id="GO:0005952">
    <property type="term" value="C:cAMP-dependent protein kinase complex"/>
    <property type="evidence" value="ECO:0007669"/>
    <property type="project" value="InterPro"/>
</dbReference>
<dbReference type="OrthoDB" id="8565101at2"/>
<evidence type="ECO:0000259" key="1">
    <source>
        <dbReference type="PROSITE" id="PS50042"/>
    </source>
</evidence>
<dbReference type="Proteomes" id="UP000008332">
    <property type="component" value="Chromosome"/>
</dbReference>
<dbReference type="PROSITE" id="PS50042">
    <property type="entry name" value="CNMP_BINDING_3"/>
    <property type="match status" value="1"/>
</dbReference>
<protein>
    <submittedName>
        <fullName evidence="2">Cyclic nucleotide-binding domain (CNMP-BD) protein</fullName>
    </submittedName>
</protein>